<keyword evidence="1" id="KW-0812">Transmembrane</keyword>
<dbReference type="EMBL" id="JAFBEC010000006">
    <property type="protein sequence ID" value="MBM7633089.1"/>
    <property type="molecule type" value="Genomic_DNA"/>
</dbReference>
<comment type="caution">
    <text evidence="2">The sequence shown here is derived from an EMBL/GenBank/DDBJ whole genome shotgun (WGS) entry which is preliminary data.</text>
</comment>
<evidence type="ECO:0000256" key="1">
    <source>
        <dbReference type="SAM" id="Phobius"/>
    </source>
</evidence>
<evidence type="ECO:0000313" key="2">
    <source>
        <dbReference type="EMBL" id="MBM7633089.1"/>
    </source>
</evidence>
<dbReference type="Proteomes" id="UP000741863">
    <property type="component" value="Unassembled WGS sequence"/>
</dbReference>
<feature type="transmembrane region" description="Helical" evidence="1">
    <location>
        <begin position="33"/>
        <end position="50"/>
    </location>
</feature>
<name>A0ABS2PCP6_9BACL</name>
<gene>
    <name evidence="2" type="ORF">JOD17_002183</name>
</gene>
<accession>A0ABS2PCP6</accession>
<proteinExistence type="predicted"/>
<protein>
    <submittedName>
        <fullName evidence="2">ABC-type siderophore export system fused ATPase/permease subunit</fullName>
    </submittedName>
</protein>
<sequence>MKVNRKDLRKMLYVLIGIVIFLNYFNYWTSVEMLSFIIAVVGFYFAQPLFQMNSGLGCYRQVIS</sequence>
<keyword evidence="3" id="KW-1185">Reference proteome</keyword>
<keyword evidence="1" id="KW-1133">Transmembrane helix</keyword>
<feature type="transmembrane region" description="Helical" evidence="1">
    <location>
        <begin position="12"/>
        <end position="27"/>
    </location>
</feature>
<keyword evidence="1" id="KW-0472">Membrane</keyword>
<organism evidence="2 3">
    <name type="scientific">Geomicrobium sediminis</name>
    <dbReference type="NCBI Taxonomy" id="1347788"/>
    <lineage>
        <taxon>Bacteria</taxon>
        <taxon>Bacillati</taxon>
        <taxon>Bacillota</taxon>
        <taxon>Bacilli</taxon>
        <taxon>Bacillales</taxon>
        <taxon>Geomicrobium</taxon>
    </lineage>
</organism>
<evidence type="ECO:0000313" key="3">
    <source>
        <dbReference type="Proteomes" id="UP000741863"/>
    </source>
</evidence>
<reference evidence="2 3" key="1">
    <citation type="submission" date="2021-01" db="EMBL/GenBank/DDBJ databases">
        <title>Genomic Encyclopedia of Type Strains, Phase IV (KMG-IV): sequencing the most valuable type-strain genomes for metagenomic binning, comparative biology and taxonomic classification.</title>
        <authorList>
            <person name="Goeker M."/>
        </authorList>
    </citation>
    <scope>NUCLEOTIDE SEQUENCE [LARGE SCALE GENOMIC DNA]</scope>
    <source>
        <strain evidence="2 3">DSM 25540</strain>
    </source>
</reference>